<dbReference type="SMART" id="SM00283">
    <property type="entry name" value="MA"/>
    <property type="match status" value="1"/>
</dbReference>
<keyword evidence="3" id="KW-0807">Transducer</keyword>
<dbReference type="NCBIfam" id="TIGR00229">
    <property type="entry name" value="sensory_box"/>
    <property type="match status" value="1"/>
</dbReference>
<name>A0ABV7ATW6_9GAMM</name>
<dbReference type="PANTHER" id="PTHR43531">
    <property type="entry name" value="PROTEIN ICFG"/>
    <property type="match status" value="1"/>
</dbReference>
<dbReference type="Gene3D" id="3.30.450.20">
    <property type="entry name" value="PAS domain"/>
    <property type="match status" value="1"/>
</dbReference>
<comment type="caution">
    <text evidence="9">The sequence shown here is derived from an EMBL/GenBank/DDBJ whole genome shotgun (WGS) entry which is preliminary data.</text>
</comment>
<keyword evidence="5" id="KW-0812">Transmembrane</keyword>
<evidence type="ECO:0000259" key="6">
    <source>
        <dbReference type="PROSITE" id="PS50111"/>
    </source>
</evidence>
<evidence type="ECO:0000256" key="3">
    <source>
        <dbReference type="PROSITE-ProRule" id="PRU00284"/>
    </source>
</evidence>
<dbReference type="Gene3D" id="1.10.287.950">
    <property type="entry name" value="Methyl-accepting chemotaxis protein"/>
    <property type="match status" value="1"/>
</dbReference>
<reference evidence="10" key="1">
    <citation type="journal article" date="2019" name="Int. J. Syst. Evol. Microbiol.">
        <title>The Global Catalogue of Microorganisms (GCM) 10K type strain sequencing project: providing services to taxonomists for standard genome sequencing and annotation.</title>
        <authorList>
            <consortium name="The Broad Institute Genomics Platform"/>
            <consortium name="The Broad Institute Genome Sequencing Center for Infectious Disease"/>
            <person name="Wu L."/>
            <person name="Ma J."/>
        </authorList>
    </citation>
    <scope>NUCLEOTIDE SEQUENCE [LARGE SCALE GENOMIC DNA]</scope>
    <source>
        <strain evidence="10">KCTC 62195</strain>
    </source>
</reference>
<protein>
    <submittedName>
        <fullName evidence="9">Methyl-accepting chemotaxis protein</fullName>
    </submittedName>
</protein>
<dbReference type="PROSITE" id="PS50885">
    <property type="entry name" value="HAMP"/>
    <property type="match status" value="1"/>
</dbReference>
<feature type="region of interest" description="Disordered" evidence="4">
    <location>
        <begin position="520"/>
        <end position="576"/>
    </location>
</feature>
<feature type="domain" description="PAS" evidence="7">
    <location>
        <begin position="1"/>
        <end position="63"/>
    </location>
</feature>
<dbReference type="InterPro" id="IPR003660">
    <property type="entry name" value="HAMP_dom"/>
</dbReference>
<dbReference type="PANTHER" id="PTHR43531:SF14">
    <property type="entry name" value="METHYL-ACCEPTING CHEMOTAXIS PROTEIN I-RELATED"/>
    <property type="match status" value="1"/>
</dbReference>
<comment type="similarity">
    <text evidence="2">Belongs to the methyl-accepting chemotaxis (MCP) protein family.</text>
</comment>
<keyword evidence="1" id="KW-0488">Methylation</keyword>
<dbReference type="InterPro" id="IPR013655">
    <property type="entry name" value="PAS_fold_3"/>
</dbReference>
<feature type="transmembrane region" description="Helical" evidence="5">
    <location>
        <begin position="156"/>
        <end position="176"/>
    </location>
</feature>
<dbReference type="InterPro" id="IPR051310">
    <property type="entry name" value="MCP_chemotaxis"/>
</dbReference>
<dbReference type="Pfam" id="PF00015">
    <property type="entry name" value="MCPsignal"/>
    <property type="match status" value="1"/>
</dbReference>
<evidence type="ECO:0000256" key="1">
    <source>
        <dbReference type="ARBA" id="ARBA00022481"/>
    </source>
</evidence>
<evidence type="ECO:0000259" key="7">
    <source>
        <dbReference type="PROSITE" id="PS50112"/>
    </source>
</evidence>
<dbReference type="CDD" id="cd00130">
    <property type="entry name" value="PAS"/>
    <property type="match status" value="1"/>
</dbReference>
<gene>
    <name evidence="9" type="ORF">ACFOJE_10070</name>
</gene>
<dbReference type="InterPro" id="IPR004089">
    <property type="entry name" value="MCPsignal_dom"/>
</dbReference>
<dbReference type="RefSeq" id="WP_377814198.1">
    <property type="nucleotide sequence ID" value="NZ_JBHRSJ010000017.1"/>
</dbReference>
<dbReference type="CDD" id="cd11386">
    <property type="entry name" value="MCP_signal"/>
    <property type="match status" value="1"/>
</dbReference>
<feature type="domain" description="HAMP" evidence="8">
    <location>
        <begin position="213"/>
        <end position="265"/>
    </location>
</feature>
<organism evidence="9 10">
    <name type="scientific">Azotobacter bryophylli</name>
    <dbReference type="NCBI Taxonomy" id="1986537"/>
    <lineage>
        <taxon>Bacteria</taxon>
        <taxon>Pseudomonadati</taxon>
        <taxon>Pseudomonadota</taxon>
        <taxon>Gammaproteobacteria</taxon>
        <taxon>Pseudomonadales</taxon>
        <taxon>Pseudomonadaceae</taxon>
        <taxon>Azotobacter</taxon>
    </lineage>
</organism>
<evidence type="ECO:0000256" key="2">
    <source>
        <dbReference type="ARBA" id="ARBA00029447"/>
    </source>
</evidence>
<keyword evidence="10" id="KW-1185">Reference proteome</keyword>
<dbReference type="SUPFAM" id="SSF55785">
    <property type="entry name" value="PYP-like sensor domain (PAS domain)"/>
    <property type="match status" value="1"/>
</dbReference>
<dbReference type="PROSITE" id="PS50111">
    <property type="entry name" value="CHEMOTAXIS_TRANSDUC_2"/>
    <property type="match status" value="1"/>
</dbReference>
<evidence type="ECO:0000256" key="5">
    <source>
        <dbReference type="SAM" id="Phobius"/>
    </source>
</evidence>
<keyword evidence="5" id="KW-0472">Membrane</keyword>
<feature type="transmembrane region" description="Helical" evidence="5">
    <location>
        <begin position="196"/>
        <end position="216"/>
    </location>
</feature>
<evidence type="ECO:0000313" key="9">
    <source>
        <dbReference type="EMBL" id="MFC2972553.1"/>
    </source>
</evidence>
<dbReference type="InterPro" id="IPR000014">
    <property type="entry name" value="PAS"/>
</dbReference>
<keyword evidence="5" id="KW-1133">Transmembrane helix</keyword>
<proteinExistence type="inferred from homology"/>
<sequence length="576" mass="61960">MDDDDLLLSRTDLKGRITYANPAFIRISGFTHDELMGAPHNLVRHPDVPPVAFANLWQTVQGGASWNGLVKNRRKNGDHYWVRANVTPLYENGKLVGYTSVRIKPSRAEVEVAEQAYREIREGRGQHLGLDQGRLVKRGLRGLPERLRPDSLRARLNLIVGGAVLLLLASGLLGYYGLQSPDKSVTDILVKAQLALVVLGLAGLIGLGRLAILSVLRPQRSAMTFIAQLAAGNLGARIPDFGESEMGQMTRMLDVMRKSLVSISADVSGSVDTFTNSAHEIAGNNQDLYVRTEQQAAALQETAASMEELTSTVAQNSGNAHQASQLAQKASEAVRDSGQVMNQVVDTMGAITETSYKMTEIINVIDSIAFQTNILALNASVEAARAGEQGRGFAVVASEVRNLASRSGEAAKEIRSLIDSSAQQIGQGERLVKRAEESIEGVVAAVARVNDIMDEIAAASAEQSTGIGQVNQAVAQMDQVTQRNAQLVESVAAVATALEEQANEVQRAISVFRVSGQELSRPAARPGALTQQGPAVKPKALTQQETAARRPAVPLQKPEIREAKRQTSDTAEWEAF</sequence>
<accession>A0ABV7ATW6</accession>
<dbReference type="Pfam" id="PF08447">
    <property type="entry name" value="PAS_3"/>
    <property type="match status" value="1"/>
</dbReference>
<evidence type="ECO:0000313" key="10">
    <source>
        <dbReference type="Proteomes" id="UP001595457"/>
    </source>
</evidence>
<evidence type="ECO:0000256" key="4">
    <source>
        <dbReference type="SAM" id="MobiDB-lite"/>
    </source>
</evidence>
<dbReference type="PROSITE" id="PS50112">
    <property type="entry name" value="PAS"/>
    <property type="match status" value="1"/>
</dbReference>
<dbReference type="InterPro" id="IPR035965">
    <property type="entry name" value="PAS-like_dom_sf"/>
</dbReference>
<feature type="compositionally biased region" description="Basic and acidic residues" evidence="4">
    <location>
        <begin position="558"/>
        <end position="567"/>
    </location>
</feature>
<evidence type="ECO:0000259" key="8">
    <source>
        <dbReference type="PROSITE" id="PS50885"/>
    </source>
</evidence>
<dbReference type="SUPFAM" id="SSF58104">
    <property type="entry name" value="Methyl-accepting chemotaxis protein (MCP) signaling domain"/>
    <property type="match status" value="1"/>
</dbReference>
<feature type="domain" description="Methyl-accepting transducer" evidence="6">
    <location>
        <begin position="270"/>
        <end position="499"/>
    </location>
</feature>
<dbReference type="EMBL" id="JBHRSJ010000017">
    <property type="protein sequence ID" value="MFC2972553.1"/>
    <property type="molecule type" value="Genomic_DNA"/>
</dbReference>
<dbReference type="Proteomes" id="UP001595457">
    <property type="component" value="Unassembled WGS sequence"/>
</dbReference>
<dbReference type="CDD" id="cd06225">
    <property type="entry name" value="HAMP"/>
    <property type="match status" value="1"/>
</dbReference>
<dbReference type="SMART" id="SM00304">
    <property type="entry name" value="HAMP"/>
    <property type="match status" value="1"/>
</dbReference>